<dbReference type="EMBL" id="CAKOGP040002114">
    <property type="protein sequence ID" value="CAJ1962621.1"/>
    <property type="molecule type" value="Genomic_DNA"/>
</dbReference>
<dbReference type="PANTHER" id="PTHR20973">
    <property type="entry name" value="NON-SMC ELEMENT 1-RELATED"/>
    <property type="match status" value="1"/>
</dbReference>
<evidence type="ECO:0000313" key="2">
    <source>
        <dbReference type="EMBL" id="CAJ1962621.1"/>
    </source>
</evidence>
<protein>
    <recommendedName>
        <fullName evidence="1">Non-structural maintenance of chromosomes element 1 homolog</fullName>
        <ecNumber evidence="1">2.3.2.27</ecNumber>
    </recommendedName>
</protein>
<keyword evidence="1" id="KW-0862">Zinc</keyword>
<keyword evidence="1" id="KW-0863">Zinc-finger</keyword>
<keyword evidence="1" id="KW-0808">Transferase</keyword>
<keyword evidence="1" id="KW-0234">DNA repair</keyword>
<accession>A0AAD2G5X8</accession>
<comment type="subcellular location">
    <subcellularLocation>
        <location evidence="1">Nucleus</location>
    </subcellularLocation>
</comment>
<keyword evidence="1" id="KW-0833">Ubl conjugation pathway</keyword>
<reference evidence="2" key="1">
    <citation type="submission" date="2023-08" db="EMBL/GenBank/DDBJ databases">
        <authorList>
            <person name="Audoor S."/>
            <person name="Bilcke G."/>
        </authorList>
    </citation>
    <scope>NUCLEOTIDE SEQUENCE</scope>
</reference>
<organism evidence="2 3">
    <name type="scientific">Cylindrotheca closterium</name>
    <dbReference type="NCBI Taxonomy" id="2856"/>
    <lineage>
        <taxon>Eukaryota</taxon>
        <taxon>Sar</taxon>
        <taxon>Stramenopiles</taxon>
        <taxon>Ochrophyta</taxon>
        <taxon>Bacillariophyta</taxon>
        <taxon>Bacillariophyceae</taxon>
        <taxon>Bacillariophycidae</taxon>
        <taxon>Bacillariales</taxon>
        <taxon>Bacillariaceae</taxon>
        <taxon>Cylindrotheca</taxon>
    </lineage>
</organism>
<name>A0AAD2G5X8_9STRA</name>
<keyword evidence="1" id="KW-0233">DNA recombination</keyword>
<dbReference type="Proteomes" id="UP001295423">
    <property type="component" value="Unassembled WGS sequence"/>
</dbReference>
<dbReference type="AlphaFoldDB" id="A0AAD2G5X8"/>
<dbReference type="Pfam" id="PF07574">
    <property type="entry name" value="SMC_Nse1"/>
    <property type="match status" value="1"/>
</dbReference>
<evidence type="ECO:0000256" key="1">
    <source>
        <dbReference type="RuleBase" id="RU368018"/>
    </source>
</evidence>
<gene>
    <name evidence="2" type="ORF">CYCCA115_LOCUS19773</name>
</gene>
<dbReference type="InterPro" id="IPR011513">
    <property type="entry name" value="Nse1"/>
</dbReference>
<keyword evidence="1" id="KW-0227">DNA damage</keyword>
<dbReference type="GO" id="GO:0000724">
    <property type="term" value="P:double-strand break repair via homologous recombination"/>
    <property type="evidence" value="ECO:0007669"/>
    <property type="project" value="TreeGrafter"/>
</dbReference>
<dbReference type="GO" id="GO:0005634">
    <property type="term" value="C:nucleus"/>
    <property type="evidence" value="ECO:0007669"/>
    <property type="project" value="UniProtKB-SubCell"/>
</dbReference>
<comment type="similarity">
    <text evidence="1">Belongs to the NSE1 family.</text>
</comment>
<dbReference type="EC" id="2.3.2.27" evidence="1"/>
<keyword evidence="1" id="KW-0479">Metal-binding</keyword>
<dbReference type="GO" id="GO:0030915">
    <property type="term" value="C:Smc5-Smc6 complex"/>
    <property type="evidence" value="ECO:0007669"/>
    <property type="project" value="UniProtKB-UniRule"/>
</dbReference>
<dbReference type="Gene3D" id="1.10.10.10">
    <property type="entry name" value="Winged helix-like DNA-binding domain superfamily/Winged helix DNA-binding domain"/>
    <property type="match status" value="1"/>
</dbReference>
<comment type="catalytic activity">
    <reaction evidence="1">
        <text>S-ubiquitinyl-[E2 ubiquitin-conjugating enzyme]-L-cysteine + [acceptor protein]-L-lysine = [E2 ubiquitin-conjugating enzyme]-L-cysteine + N(6)-ubiquitinyl-[acceptor protein]-L-lysine.</text>
        <dbReference type="EC" id="2.3.2.27"/>
    </reaction>
</comment>
<dbReference type="InterPro" id="IPR036388">
    <property type="entry name" value="WH-like_DNA-bd_sf"/>
</dbReference>
<evidence type="ECO:0000313" key="3">
    <source>
        <dbReference type="Proteomes" id="UP001295423"/>
    </source>
</evidence>
<sequence>MTMTITTEPLTRVQQLMLQRLMAAHCLDDKATKALLTEIHGLMSQTGTQDSPQSLEECFADINQQLTKGFGLEIATVVLDRQKYHSIINSHADEVSKLSFDKHFDAHDRQFILLIMKHLVENHPSVTGDKSSNGAPRKDLYNLRGDLQGPYKLTLNAAEHVVESLVQQQWLRITKNDDDDRRSSMQANLELAPRSYLELSHLLVDIGVSQDDLPQFLFHRL</sequence>
<dbReference type="Gene3D" id="3.90.1150.220">
    <property type="match status" value="1"/>
</dbReference>
<proteinExistence type="inferred from homology"/>
<comment type="caution">
    <text evidence="2">The sequence shown here is derived from an EMBL/GenBank/DDBJ whole genome shotgun (WGS) entry which is preliminary data.</text>
</comment>
<keyword evidence="1" id="KW-0539">Nucleus</keyword>
<comment type="subunit">
    <text evidence="1">Component of the Smc5-Smc6 complex.</text>
</comment>
<dbReference type="GO" id="GO:0008270">
    <property type="term" value="F:zinc ion binding"/>
    <property type="evidence" value="ECO:0007669"/>
    <property type="project" value="UniProtKB-KW"/>
</dbReference>
<keyword evidence="3" id="KW-1185">Reference proteome</keyword>
<dbReference type="GO" id="GO:0061630">
    <property type="term" value="F:ubiquitin protein ligase activity"/>
    <property type="evidence" value="ECO:0007669"/>
    <property type="project" value="UniProtKB-EC"/>
</dbReference>
<dbReference type="PANTHER" id="PTHR20973:SF0">
    <property type="entry name" value="NON-STRUCTURAL MAINTENANCE OF CHROMOSOMES ELEMENT 1 HOMOLOG"/>
    <property type="match status" value="1"/>
</dbReference>